<dbReference type="GO" id="GO:0004812">
    <property type="term" value="F:aminoacyl-tRNA ligase activity"/>
    <property type="evidence" value="ECO:0007669"/>
    <property type="project" value="InterPro"/>
</dbReference>
<sequence>MSWPPAKIGACSQELCGGTHVAHAPQTGTVVLTSESSVGAGMRKQGAVDVGGVGLRGRGSAWLPAARSSWTSPGRCSWRAGSPRARWHGGATT</sequence>
<organism evidence="3 4">
    <name type="scientific">Actinospica acidiphila</name>
    <dbReference type="NCBI Taxonomy" id="304899"/>
    <lineage>
        <taxon>Bacteria</taxon>
        <taxon>Bacillati</taxon>
        <taxon>Actinomycetota</taxon>
        <taxon>Actinomycetes</taxon>
        <taxon>Catenulisporales</taxon>
        <taxon>Actinospicaceae</taxon>
        <taxon>Actinospica</taxon>
    </lineage>
</organism>
<name>A0A9X5CI47_9ACTN</name>
<dbReference type="GO" id="GO:0043039">
    <property type="term" value="P:tRNA aminoacylation"/>
    <property type="evidence" value="ECO:0007669"/>
    <property type="project" value="InterPro"/>
</dbReference>
<dbReference type="GO" id="GO:0005524">
    <property type="term" value="F:ATP binding"/>
    <property type="evidence" value="ECO:0007669"/>
    <property type="project" value="InterPro"/>
</dbReference>
<dbReference type="AlphaFoldDB" id="A0A9X5CI47"/>
<evidence type="ECO:0000259" key="2">
    <source>
        <dbReference type="Pfam" id="PF07973"/>
    </source>
</evidence>
<comment type="caution">
    <text evidence="3">The sequence shown here is derived from an EMBL/GenBank/DDBJ whole genome shotgun (WGS) entry which is preliminary data.</text>
</comment>
<dbReference type="InterPro" id="IPR012947">
    <property type="entry name" value="tRNA_SAD"/>
</dbReference>
<feature type="domain" description="Threonyl/alanyl tRNA synthetase SAD" evidence="2">
    <location>
        <begin position="7"/>
        <end position="43"/>
    </location>
</feature>
<dbReference type="Pfam" id="PF07973">
    <property type="entry name" value="tRNA_SAD"/>
    <property type="match status" value="1"/>
</dbReference>
<dbReference type="InterPro" id="IPR018163">
    <property type="entry name" value="Thr/Ala-tRNA-synth_IIc_edit"/>
</dbReference>
<reference evidence="3 4" key="1">
    <citation type="submission" date="2020-01" db="EMBL/GenBank/DDBJ databases">
        <title>Insect and environment-associated Actinomycetes.</title>
        <authorList>
            <person name="Currrie C."/>
            <person name="Chevrette M."/>
            <person name="Carlson C."/>
            <person name="Stubbendieck R."/>
            <person name="Wendt-Pienkowski E."/>
        </authorList>
    </citation>
    <scope>NUCLEOTIDE SEQUENCE [LARGE SCALE GENOMIC DNA]</scope>
    <source>
        <strain evidence="3 4">SID8189</strain>
    </source>
</reference>
<dbReference type="Gene3D" id="3.30.980.10">
    <property type="entry name" value="Threonyl-trna Synthetase, Chain A, domain 2"/>
    <property type="match status" value="1"/>
</dbReference>
<protein>
    <recommendedName>
        <fullName evidence="2">Threonyl/alanyl tRNA synthetase SAD domain-containing protein</fullName>
    </recommendedName>
</protein>
<evidence type="ECO:0000313" key="4">
    <source>
        <dbReference type="Proteomes" id="UP000471745"/>
    </source>
</evidence>
<evidence type="ECO:0000256" key="1">
    <source>
        <dbReference type="SAM" id="MobiDB-lite"/>
    </source>
</evidence>
<keyword evidence="4" id="KW-1185">Reference proteome</keyword>
<proteinExistence type="predicted"/>
<gene>
    <name evidence="3" type="ORF">G3I18_10020</name>
</gene>
<accession>A0A9X5CI47</accession>
<dbReference type="SUPFAM" id="SSF55186">
    <property type="entry name" value="ThrRS/AlaRS common domain"/>
    <property type="match status" value="1"/>
</dbReference>
<dbReference type="EMBL" id="JAAGNA010000348">
    <property type="protein sequence ID" value="NEC48909.1"/>
    <property type="molecule type" value="Genomic_DNA"/>
</dbReference>
<dbReference type="Proteomes" id="UP000471745">
    <property type="component" value="Unassembled WGS sequence"/>
</dbReference>
<evidence type="ECO:0000313" key="3">
    <source>
        <dbReference type="EMBL" id="NEC48909.1"/>
    </source>
</evidence>
<feature type="region of interest" description="Disordered" evidence="1">
    <location>
        <begin position="73"/>
        <end position="93"/>
    </location>
</feature>